<evidence type="ECO:0000313" key="5">
    <source>
        <dbReference type="EMBL" id="GAA1680325.1"/>
    </source>
</evidence>
<proteinExistence type="inferred from homology"/>
<evidence type="ECO:0000256" key="2">
    <source>
        <dbReference type="ARBA" id="ARBA00049661"/>
    </source>
</evidence>
<evidence type="ECO:0000313" key="6">
    <source>
        <dbReference type="Proteomes" id="UP001500618"/>
    </source>
</evidence>
<dbReference type="Gene3D" id="2.40.110.10">
    <property type="entry name" value="Butyryl-CoA Dehydrogenase, subunit A, domain 2"/>
    <property type="match status" value="1"/>
</dbReference>
<dbReference type="InterPro" id="IPR013107">
    <property type="entry name" value="Acyl-CoA_DH_C"/>
</dbReference>
<gene>
    <name evidence="5" type="ORF">GCM10009765_31930</name>
</gene>
<dbReference type="Pfam" id="PF08028">
    <property type="entry name" value="Acyl-CoA_dh_2"/>
    <property type="match status" value="1"/>
</dbReference>
<sequence length="389" mass="41842">MFAEQSSTLDITAAPILAQLSERARETERLGTLPPDLVEQARRAGLFHLAAPRALGGAELPPARIVEILEECCRADGSAGWTIMIGNGSAYAAWLDPAVATDLFGGRTDALSACAFAPTGRLTPSGPKQFQLNGRWGFTSGCLHADWFMTGAFVTDGNGPRMLADRGPDWRLAVFPAAQGSVIDNWDVMGLRGTGSHDIAAAAVSVPEELTMASFFEPARHDGPLWRLPFFTLTGLFLVSFPLGVARRALDEFARLAVSKVRPPGPSAIAEEADLQVALTRAEGDLQAARAFVFDTIGALWDSACAGDVPHVELRARFLLATQQAMRAALSAVDTAYSFAGSSGIHLDHPLQRCFRDLHTASQHIFFSAAASKRYAKSQLNIDQPTFWF</sequence>
<dbReference type="PANTHER" id="PTHR48083">
    <property type="entry name" value="MEDIUM-CHAIN SPECIFIC ACYL-COA DEHYDROGENASE, MITOCHONDRIAL-RELATED"/>
    <property type="match status" value="1"/>
</dbReference>
<dbReference type="InterPro" id="IPR009100">
    <property type="entry name" value="AcylCoA_DH/oxidase_NM_dom_sf"/>
</dbReference>
<dbReference type="InterPro" id="IPR037069">
    <property type="entry name" value="AcylCoA_DH/ox_N_sf"/>
</dbReference>
<dbReference type="InterPro" id="IPR013786">
    <property type="entry name" value="AcylCoA_DH/ox_N"/>
</dbReference>
<comment type="caution">
    <text evidence="5">The sequence shown here is derived from an EMBL/GenBank/DDBJ whole genome shotgun (WGS) entry which is preliminary data.</text>
</comment>
<dbReference type="PIRSF" id="PIRSF016578">
    <property type="entry name" value="HsaA"/>
    <property type="match status" value="1"/>
</dbReference>
<keyword evidence="1" id="KW-0560">Oxidoreductase</keyword>
<accession>A0ABN2H193</accession>
<protein>
    <submittedName>
        <fullName evidence="5">Acyl-CoA dehydrogenase family protein</fullName>
    </submittedName>
</protein>
<comment type="similarity">
    <text evidence="2">Belongs to the HpaH/HsaA monooxygenase family.</text>
</comment>
<organism evidence="5 6">
    <name type="scientific">Fodinicola feengrottensis</name>
    <dbReference type="NCBI Taxonomy" id="435914"/>
    <lineage>
        <taxon>Bacteria</taxon>
        <taxon>Bacillati</taxon>
        <taxon>Actinomycetota</taxon>
        <taxon>Actinomycetes</taxon>
        <taxon>Mycobacteriales</taxon>
        <taxon>Fodinicola</taxon>
    </lineage>
</organism>
<feature type="domain" description="Acyl-CoA dehydrogenase C-terminal" evidence="4">
    <location>
        <begin position="239"/>
        <end position="368"/>
    </location>
</feature>
<dbReference type="Proteomes" id="UP001500618">
    <property type="component" value="Unassembled WGS sequence"/>
</dbReference>
<name>A0ABN2H193_9ACTN</name>
<reference evidence="5 6" key="1">
    <citation type="journal article" date="2019" name="Int. J. Syst. Evol. Microbiol.">
        <title>The Global Catalogue of Microorganisms (GCM) 10K type strain sequencing project: providing services to taxonomists for standard genome sequencing and annotation.</title>
        <authorList>
            <consortium name="The Broad Institute Genomics Platform"/>
            <consortium name="The Broad Institute Genome Sequencing Center for Infectious Disease"/>
            <person name="Wu L."/>
            <person name="Ma J."/>
        </authorList>
    </citation>
    <scope>NUCLEOTIDE SEQUENCE [LARGE SCALE GENOMIC DNA]</scope>
    <source>
        <strain evidence="5 6">JCM 14718</strain>
    </source>
</reference>
<dbReference type="InterPro" id="IPR046373">
    <property type="entry name" value="Acyl-CoA_Oxase/DH_mid-dom_sf"/>
</dbReference>
<feature type="domain" description="Acyl-CoA dehydrogenase/oxidase N-terminal" evidence="3">
    <location>
        <begin position="18"/>
        <end position="89"/>
    </location>
</feature>
<dbReference type="InterPro" id="IPR036250">
    <property type="entry name" value="AcylCo_DH-like_C"/>
</dbReference>
<dbReference type="InterPro" id="IPR050741">
    <property type="entry name" value="Acyl-CoA_dehydrogenase"/>
</dbReference>
<dbReference type="RefSeq" id="WP_344311046.1">
    <property type="nucleotide sequence ID" value="NZ_BAAANY010000009.1"/>
</dbReference>
<dbReference type="PANTHER" id="PTHR48083:SF5">
    <property type="entry name" value="NRGC PROTEIN"/>
    <property type="match status" value="1"/>
</dbReference>
<dbReference type="SUPFAM" id="SSF47203">
    <property type="entry name" value="Acyl-CoA dehydrogenase C-terminal domain-like"/>
    <property type="match status" value="1"/>
</dbReference>
<evidence type="ECO:0000256" key="1">
    <source>
        <dbReference type="ARBA" id="ARBA00023002"/>
    </source>
</evidence>
<dbReference type="Gene3D" id="1.20.140.10">
    <property type="entry name" value="Butyryl-CoA Dehydrogenase, subunit A, domain 3"/>
    <property type="match status" value="1"/>
</dbReference>
<dbReference type="Gene3D" id="1.10.540.10">
    <property type="entry name" value="Acyl-CoA dehydrogenase/oxidase, N-terminal domain"/>
    <property type="match status" value="1"/>
</dbReference>
<evidence type="ECO:0000259" key="3">
    <source>
        <dbReference type="Pfam" id="PF02771"/>
    </source>
</evidence>
<evidence type="ECO:0000259" key="4">
    <source>
        <dbReference type="Pfam" id="PF08028"/>
    </source>
</evidence>
<dbReference type="EMBL" id="BAAANY010000009">
    <property type="protein sequence ID" value="GAA1680325.1"/>
    <property type="molecule type" value="Genomic_DNA"/>
</dbReference>
<dbReference type="SUPFAM" id="SSF56645">
    <property type="entry name" value="Acyl-CoA dehydrogenase NM domain-like"/>
    <property type="match status" value="1"/>
</dbReference>
<dbReference type="Pfam" id="PF02771">
    <property type="entry name" value="Acyl-CoA_dh_N"/>
    <property type="match status" value="1"/>
</dbReference>
<keyword evidence="6" id="KW-1185">Reference proteome</keyword>